<dbReference type="CDD" id="cd02247">
    <property type="entry name" value="cupin_pirin_C"/>
    <property type="match status" value="1"/>
</dbReference>
<evidence type="ECO:0000259" key="3">
    <source>
        <dbReference type="Pfam" id="PF02678"/>
    </source>
</evidence>
<proteinExistence type="inferred from homology"/>
<feature type="domain" description="Pirin N-terminal" evidence="3">
    <location>
        <begin position="36"/>
        <end position="136"/>
    </location>
</feature>
<dbReference type="PANTHER" id="PTHR13903:SF8">
    <property type="entry name" value="PIRIN"/>
    <property type="match status" value="1"/>
</dbReference>
<keyword evidence="6" id="KW-1185">Reference proteome</keyword>
<accession>A0ABV9LSG6</accession>
<evidence type="ECO:0000259" key="4">
    <source>
        <dbReference type="Pfam" id="PF05726"/>
    </source>
</evidence>
<dbReference type="Gene3D" id="2.60.120.10">
    <property type="entry name" value="Jelly Rolls"/>
    <property type="match status" value="2"/>
</dbReference>
<comment type="similarity">
    <text evidence="1 2">Belongs to the pirin family.</text>
</comment>
<dbReference type="InterPro" id="IPR011051">
    <property type="entry name" value="RmlC_Cupin_sf"/>
</dbReference>
<dbReference type="InterPro" id="IPR012093">
    <property type="entry name" value="Pirin"/>
</dbReference>
<evidence type="ECO:0000256" key="2">
    <source>
        <dbReference type="RuleBase" id="RU003457"/>
    </source>
</evidence>
<name>A0ABV9LSG6_9ALTE</name>
<dbReference type="Pfam" id="PF05726">
    <property type="entry name" value="Pirin_C"/>
    <property type="match status" value="1"/>
</dbReference>
<dbReference type="InterPro" id="IPR014710">
    <property type="entry name" value="RmlC-like_jellyroll"/>
</dbReference>
<feature type="domain" description="Pirin C-terminal" evidence="4">
    <location>
        <begin position="191"/>
        <end position="288"/>
    </location>
</feature>
<protein>
    <submittedName>
        <fullName evidence="5">Pirin family protein</fullName>
    </submittedName>
</protein>
<dbReference type="Pfam" id="PF02678">
    <property type="entry name" value="Pirin"/>
    <property type="match status" value="1"/>
</dbReference>
<dbReference type="InterPro" id="IPR008778">
    <property type="entry name" value="Pirin_C_dom"/>
</dbReference>
<gene>
    <name evidence="5" type="ORF">ACFO4O_02965</name>
</gene>
<dbReference type="CDD" id="cd02909">
    <property type="entry name" value="cupin_pirin_N"/>
    <property type="match status" value="1"/>
</dbReference>
<dbReference type="RefSeq" id="WP_382405855.1">
    <property type="nucleotide sequence ID" value="NZ_JBHSGU010000002.1"/>
</dbReference>
<dbReference type="PIRSF" id="PIRSF006232">
    <property type="entry name" value="Pirin"/>
    <property type="match status" value="1"/>
</dbReference>
<dbReference type="SUPFAM" id="SSF51182">
    <property type="entry name" value="RmlC-like cupins"/>
    <property type="match status" value="1"/>
</dbReference>
<evidence type="ECO:0000313" key="5">
    <source>
        <dbReference type="EMBL" id="MFC4699114.1"/>
    </source>
</evidence>
<evidence type="ECO:0000256" key="1">
    <source>
        <dbReference type="ARBA" id="ARBA00008416"/>
    </source>
</evidence>
<dbReference type="InterPro" id="IPR003829">
    <property type="entry name" value="Pirin_N_dom"/>
</dbReference>
<comment type="caution">
    <text evidence="5">The sequence shown here is derived from an EMBL/GenBank/DDBJ whole genome shotgun (WGS) entry which is preliminary data.</text>
</comment>
<dbReference type="EMBL" id="JBHSGU010000002">
    <property type="protein sequence ID" value="MFC4699114.1"/>
    <property type="molecule type" value="Genomic_DNA"/>
</dbReference>
<dbReference type="Proteomes" id="UP001595897">
    <property type="component" value="Unassembled WGS sequence"/>
</dbReference>
<reference evidence="6" key="1">
    <citation type="journal article" date="2019" name="Int. J. Syst. Evol. Microbiol.">
        <title>The Global Catalogue of Microorganisms (GCM) 10K type strain sequencing project: providing services to taxonomists for standard genome sequencing and annotation.</title>
        <authorList>
            <consortium name="The Broad Institute Genomics Platform"/>
            <consortium name="The Broad Institute Genome Sequencing Center for Infectious Disease"/>
            <person name="Wu L."/>
            <person name="Ma J."/>
        </authorList>
    </citation>
    <scope>NUCLEOTIDE SEQUENCE [LARGE SCALE GENOMIC DNA]</scope>
    <source>
        <strain evidence="6">KACC 12507</strain>
    </source>
</reference>
<organism evidence="5 6">
    <name type="scientific">Glaciecola siphonariae</name>
    <dbReference type="NCBI Taxonomy" id="521012"/>
    <lineage>
        <taxon>Bacteria</taxon>
        <taxon>Pseudomonadati</taxon>
        <taxon>Pseudomonadota</taxon>
        <taxon>Gammaproteobacteria</taxon>
        <taxon>Alteromonadales</taxon>
        <taxon>Alteromonadaceae</taxon>
        <taxon>Glaciecola</taxon>
    </lineage>
</organism>
<sequence>MMNTNTNTERFADANITDTKIVRKAQGMPASDGAGVKLSRIIGQPSLKRLDPFLMLDEFGSHEAQDYIAGFPKHPHRGFQTVTYMLEGKMGHKDSVGNEGVIEDGGLQWMNAGKGIIHEEMPQQTQGRMRGFQLWVNLPAKDKLSEPGYQDIPTADIPEVELNGAKVRVLAGEFNGVQGPVKTQAIQPQFLDLHLTSNSTLSIDTDLSHAGFIYAYEGKIEIGEQYLEKGQLGVLEFGNRLLVRASNDARAIFVSGSPINEPIAQYGPFVMNTEAEIQQALRDYQSGVLA</sequence>
<evidence type="ECO:0000313" key="6">
    <source>
        <dbReference type="Proteomes" id="UP001595897"/>
    </source>
</evidence>
<dbReference type="PANTHER" id="PTHR13903">
    <property type="entry name" value="PIRIN-RELATED"/>
    <property type="match status" value="1"/>
</dbReference>